<comment type="subcellular location">
    <subcellularLocation>
        <location evidence="1">Membrane</location>
        <topology evidence="1">Multi-pass membrane protein</topology>
    </subcellularLocation>
</comment>
<dbReference type="InterPro" id="IPR039859">
    <property type="entry name" value="PFA4/ZDH16/20/ERF2-like"/>
</dbReference>
<sequence>MVDLNVFQCCRFLRHIGKVMVLVVLGFVTLTAYAVISSYAPMVAHGGARAAGAFFALLFFCALVVALLWAYFAAVLVDPGRVPAGWHPFGSDEEAAAELERLEFASYRPQERLAGSGRPRFCRKCEAWKPERAHHDSITGRCVLRMDHYCVWVLNCVGLLNYKAFLLFLCYTFVACGLAAGLLAGTFVGIFRGLEAGTEDPARPAIVFVAFVIDAAFCLSLAGFLIMHARLVAANCTTIEMYEKRRTPDWPYNRGLRRNVQDVFGNSQLRWFVPTYSPEERAVLLGNALRRRLPRSDATPVGSGYGAMAP</sequence>
<comment type="catalytic activity">
    <reaction evidence="8">
        <text>L-cysteinyl-[protein] + hexadecanoyl-CoA = S-hexadecanoyl-L-cysteinyl-[protein] + CoA</text>
        <dbReference type="Rhea" id="RHEA:36683"/>
        <dbReference type="Rhea" id="RHEA-COMP:10131"/>
        <dbReference type="Rhea" id="RHEA-COMP:11032"/>
        <dbReference type="ChEBI" id="CHEBI:29950"/>
        <dbReference type="ChEBI" id="CHEBI:57287"/>
        <dbReference type="ChEBI" id="CHEBI:57379"/>
        <dbReference type="ChEBI" id="CHEBI:74151"/>
        <dbReference type="EC" id="2.3.1.225"/>
    </reaction>
</comment>
<feature type="transmembrane region" description="Helical" evidence="8">
    <location>
        <begin position="21"/>
        <end position="40"/>
    </location>
</feature>
<evidence type="ECO:0000256" key="2">
    <source>
        <dbReference type="ARBA" id="ARBA00008574"/>
    </source>
</evidence>
<comment type="domain">
    <text evidence="8">The DHHC domain is required for palmitoyltransferase activity.</text>
</comment>
<reference evidence="10 11" key="1">
    <citation type="journal article" date="2024" name="Nat. Commun.">
        <title>Phylogenomics reveals the evolutionary origins of lichenization in chlorophyte algae.</title>
        <authorList>
            <person name="Puginier C."/>
            <person name="Libourel C."/>
            <person name="Otte J."/>
            <person name="Skaloud P."/>
            <person name="Haon M."/>
            <person name="Grisel S."/>
            <person name="Petersen M."/>
            <person name="Berrin J.G."/>
            <person name="Delaux P.M."/>
            <person name="Dal Grande F."/>
            <person name="Keller J."/>
        </authorList>
    </citation>
    <scope>NUCLEOTIDE SEQUENCE [LARGE SCALE GENOMIC DNA]</scope>
    <source>
        <strain evidence="10 11">SAG 245.80</strain>
    </source>
</reference>
<evidence type="ECO:0000256" key="7">
    <source>
        <dbReference type="ARBA" id="ARBA00023315"/>
    </source>
</evidence>
<dbReference type="Proteomes" id="UP001445335">
    <property type="component" value="Unassembled WGS sequence"/>
</dbReference>
<proteinExistence type="inferred from homology"/>
<accession>A0AAW1S8D9</accession>
<dbReference type="GO" id="GO:0019706">
    <property type="term" value="F:protein-cysteine S-palmitoyltransferase activity"/>
    <property type="evidence" value="ECO:0007669"/>
    <property type="project" value="UniProtKB-EC"/>
</dbReference>
<dbReference type="EMBL" id="JALJOU010000009">
    <property type="protein sequence ID" value="KAK9842045.1"/>
    <property type="molecule type" value="Genomic_DNA"/>
</dbReference>
<evidence type="ECO:0000313" key="10">
    <source>
        <dbReference type="EMBL" id="KAK9842045.1"/>
    </source>
</evidence>
<keyword evidence="6 8" id="KW-0472">Membrane</keyword>
<evidence type="ECO:0000259" key="9">
    <source>
        <dbReference type="Pfam" id="PF01529"/>
    </source>
</evidence>
<feature type="transmembrane region" description="Helical" evidence="8">
    <location>
        <begin position="52"/>
        <end position="77"/>
    </location>
</feature>
<evidence type="ECO:0000256" key="4">
    <source>
        <dbReference type="ARBA" id="ARBA00022692"/>
    </source>
</evidence>
<dbReference type="PROSITE" id="PS50216">
    <property type="entry name" value="DHHC"/>
    <property type="match status" value="1"/>
</dbReference>
<feature type="transmembrane region" description="Helical" evidence="8">
    <location>
        <begin position="205"/>
        <end position="226"/>
    </location>
</feature>
<protein>
    <recommendedName>
        <fullName evidence="8">S-acyltransferase</fullName>
        <ecNumber evidence="8">2.3.1.225</ecNumber>
    </recommendedName>
    <alternativeName>
        <fullName evidence="8">Palmitoyltransferase</fullName>
    </alternativeName>
</protein>
<dbReference type="PANTHER" id="PTHR12246">
    <property type="entry name" value="PALMITOYLTRANSFERASE ZDHHC16"/>
    <property type="match status" value="1"/>
</dbReference>
<evidence type="ECO:0000256" key="8">
    <source>
        <dbReference type="RuleBase" id="RU079119"/>
    </source>
</evidence>
<dbReference type="GO" id="GO:0016020">
    <property type="term" value="C:membrane"/>
    <property type="evidence" value="ECO:0007669"/>
    <property type="project" value="UniProtKB-SubCell"/>
</dbReference>
<feature type="transmembrane region" description="Helical" evidence="8">
    <location>
        <begin position="164"/>
        <end position="185"/>
    </location>
</feature>
<keyword evidence="5 8" id="KW-1133">Transmembrane helix</keyword>
<keyword evidence="4 8" id="KW-0812">Transmembrane</keyword>
<evidence type="ECO:0000256" key="3">
    <source>
        <dbReference type="ARBA" id="ARBA00022679"/>
    </source>
</evidence>
<evidence type="ECO:0000256" key="1">
    <source>
        <dbReference type="ARBA" id="ARBA00004141"/>
    </source>
</evidence>
<name>A0AAW1S8D9_9CHLO</name>
<dbReference type="InterPro" id="IPR001594">
    <property type="entry name" value="Palmitoyltrfase_DHHC"/>
</dbReference>
<dbReference type="AlphaFoldDB" id="A0AAW1S8D9"/>
<dbReference type="Pfam" id="PF01529">
    <property type="entry name" value="DHHC"/>
    <property type="match status" value="1"/>
</dbReference>
<gene>
    <name evidence="10" type="ORF">WJX81_005841</name>
</gene>
<keyword evidence="3 8" id="KW-0808">Transferase</keyword>
<evidence type="ECO:0000256" key="5">
    <source>
        <dbReference type="ARBA" id="ARBA00022989"/>
    </source>
</evidence>
<comment type="caution">
    <text evidence="10">The sequence shown here is derived from an EMBL/GenBank/DDBJ whole genome shotgun (WGS) entry which is preliminary data.</text>
</comment>
<evidence type="ECO:0000313" key="11">
    <source>
        <dbReference type="Proteomes" id="UP001445335"/>
    </source>
</evidence>
<comment type="similarity">
    <text evidence="2 8">Belongs to the DHHC palmitoyltransferase family.</text>
</comment>
<keyword evidence="7 8" id="KW-0012">Acyltransferase</keyword>
<evidence type="ECO:0000256" key="6">
    <source>
        <dbReference type="ARBA" id="ARBA00023136"/>
    </source>
</evidence>
<dbReference type="EC" id="2.3.1.225" evidence="8"/>
<keyword evidence="11" id="KW-1185">Reference proteome</keyword>
<organism evidence="10 11">
    <name type="scientific">Elliptochloris bilobata</name>
    <dbReference type="NCBI Taxonomy" id="381761"/>
    <lineage>
        <taxon>Eukaryota</taxon>
        <taxon>Viridiplantae</taxon>
        <taxon>Chlorophyta</taxon>
        <taxon>core chlorophytes</taxon>
        <taxon>Trebouxiophyceae</taxon>
        <taxon>Trebouxiophyceae incertae sedis</taxon>
        <taxon>Elliptochloris clade</taxon>
        <taxon>Elliptochloris</taxon>
    </lineage>
</organism>
<feature type="domain" description="Palmitoyltransferase DHHC" evidence="9">
    <location>
        <begin position="118"/>
        <end position="244"/>
    </location>
</feature>